<dbReference type="EMBL" id="CP012508">
    <property type="protein sequence ID" value="ALB22871.1"/>
    <property type="molecule type" value="Genomic_DNA"/>
</dbReference>
<evidence type="ECO:0000313" key="2">
    <source>
        <dbReference type="Proteomes" id="UP000029558"/>
    </source>
</evidence>
<protein>
    <submittedName>
        <fullName evidence="1">Uncharacterized protein</fullName>
    </submittedName>
</protein>
<dbReference type="Proteomes" id="UP000029558">
    <property type="component" value="Chromosome"/>
</dbReference>
<evidence type="ECO:0000313" key="1">
    <source>
        <dbReference type="EMBL" id="ALB22871.1"/>
    </source>
</evidence>
<reference evidence="1 2" key="1">
    <citation type="journal article" date="2014" name="Genome Announc.">
        <title>Comparative Genome Analysis of Two Isolates of the Fish Pathogen Piscirickettsia salmonis from Different Hosts Reveals Major Differences in Virulence-Associated Secretion Systems.</title>
        <authorList>
            <person name="Bohle H."/>
            <person name="Henriquez P."/>
            <person name="Grothusen H."/>
            <person name="Navas E."/>
            <person name="Sandoval A."/>
            <person name="Bustamante F."/>
            <person name="Bustos P."/>
            <person name="Mancilla M."/>
        </authorList>
    </citation>
    <scope>NUCLEOTIDE SEQUENCE [LARGE SCALE GENOMIC DNA]</scope>
    <source>
        <strain evidence="2">B1-32597</strain>
    </source>
</reference>
<accession>A0AAC8VI80</accession>
<name>A0AAC8VI80_PISSA</name>
<sequence>MSIDHWDAEHYHQSSDMQYHIALDILADEHFNTDDICSGLIKLDTSQ</sequence>
<gene>
    <name evidence="1" type="ORF">KU39_1689</name>
</gene>
<proteinExistence type="predicted"/>
<organism evidence="1 2">
    <name type="scientific">Piscirickettsia salmonis</name>
    <dbReference type="NCBI Taxonomy" id="1238"/>
    <lineage>
        <taxon>Bacteria</taxon>
        <taxon>Pseudomonadati</taxon>
        <taxon>Pseudomonadota</taxon>
        <taxon>Gammaproteobacteria</taxon>
        <taxon>Thiotrichales</taxon>
        <taxon>Piscirickettsiaceae</taxon>
        <taxon>Piscirickettsia</taxon>
    </lineage>
</organism>
<dbReference type="AlphaFoldDB" id="A0AAC8VI80"/>